<gene>
    <name evidence="2" type="ORF">FN924_16600</name>
</gene>
<sequence>MMETIGQQAAISIISHIIFIIFTWRVFQSVNFEPMFRKGRTAEATVVIIFLTIAVGTTVSTFFLNLLQWSEQLLYLF</sequence>
<name>A0A516KJS7_9BACI</name>
<dbReference type="NCBIfam" id="TIGR02327">
    <property type="entry name" value="int_mem_ywzB"/>
    <property type="match status" value="1"/>
</dbReference>
<reference evidence="2 3" key="1">
    <citation type="submission" date="2019-07" db="EMBL/GenBank/DDBJ databases">
        <authorList>
            <person name="Li J."/>
        </authorList>
    </citation>
    <scope>NUCLEOTIDE SEQUENCE [LARGE SCALE GENOMIC DNA]</scope>
    <source>
        <strain evidence="2 3">TKL69</strain>
    </source>
</reference>
<evidence type="ECO:0000313" key="2">
    <source>
        <dbReference type="EMBL" id="QDP41648.1"/>
    </source>
</evidence>
<accession>A0A516KJS7</accession>
<feature type="transmembrane region" description="Helical" evidence="1">
    <location>
        <begin position="9"/>
        <end position="27"/>
    </location>
</feature>
<dbReference type="InterPro" id="IPR009526">
    <property type="entry name" value="DUF1146"/>
</dbReference>
<dbReference type="OrthoDB" id="1651016at2"/>
<evidence type="ECO:0000313" key="3">
    <source>
        <dbReference type="Proteomes" id="UP000315215"/>
    </source>
</evidence>
<keyword evidence="1" id="KW-0812">Transmembrane</keyword>
<dbReference type="Pfam" id="PF06612">
    <property type="entry name" value="DUF1146"/>
    <property type="match status" value="1"/>
</dbReference>
<keyword evidence="3" id="KW-1185">Reference proteome</keyword>
<dbReference type="EMBL" id="CP041666">
    <property type="protein sequence ID" value="QDP41648.1"/>
    <property type="molecule type" value="Genomic_DNA"/>
</dbReference>
<evidence type="ECO:0000256" key="1">
    <source>
        <dbReference type="SAM" id="Phobius"/>
    </source>
</evidence>
<dbReference type="KEGG" id="aqt:FN924_16600"/>
<protein>
    <submittedName>
        <fullName evidence="2">DUF1146 domain-containing protein</fullName>
    </submittedName>
</protein>
<organism evidence="2 3">
    <name type="scientific">Radiobacillus deserti</name>
    <dbReference type="NCBI Taxonomy" id="2594883"/>
    <lineage>
        <taxon>Bacteria</taxon>
        <taxon>Bacillati</taxon>
        <taxon>Bacillota</taxon>
        <taxon>Bacilli</taxon>
        <taxon>Bacillales</taxon>
        <taxon>Bacillaceae</taxon>
        <taxon>Radiobacillus</taxon>
    </lineage>
</organism>
<dbReference type="Proteomes" id="UP000315215">
    <property type="component" value="Chromosome"/>
</dbReference>
<keyword evidence="1" id="KW-1133">Transmembrane helix</keyword>
<feature type="transmembrane region" description="Helical" evidence="1">
    <location>
        <begin position="47"/>
        <end position="67"/>
    </location>
</feature>
<proteinExistence type="predicted"/>
<dbReference type="AlphaFoldDB" id="A0A516KJS7"/>
<keyword evidence="1" id="KW-0472">Membrane</keyword>